<evidence type="ECO:0000313" key="2">
    <source>
        <dbReference type="Proteomes" id="UP000593567"/>
    </source>
</evidence>
<gene>
    <name evidence="1" type="ORF">EB796_024800</name>
</gene>
<accession>A0A7J7ISJ0</accession>
<sequence length="72" mass="8214">MQRDNPLDVFTKQGKLQNGSTSKKYLFQLHAGVLTNTSLVGGQRAKSLTPWMFEDNQCVHRKHDALEILKMI</sequence>
<protein>
    <submittedName>
        <fullName evidence="1">Uncharacterized protein</fullName>
    </submittedName>
</protein>
<proteinExistence type="predicted"/>
<comment type="caution">
    <text evidence="1">The sequence shown here is derived from an EMBL/GenBank/DDBJ whole genome shotgun (WGS) entry which is preliminary data.</text>
</comment>
<reference evidence="1" key="1">
    <citation type="submission" date="2020-06" db="EMBL/GenBank/DDBJ databases">
        <title>Draft genome of Bugula neritina, a colonial animal packing powerful symbionts and potential medicines.</title>
        <authorList>
            <person name="Rayko M."/>
        </authorList>
    </citation>
    <scope>NUCLEOTIDE SEQUENCE [LARGE SCALE GENOMIC DNA]</scope>
    <source>
        <strain evidence="1">Kwan_BN1</strain>
    </source>
</reference>
<keyword evidence="2" id="KW-1185">Reference proteome</keyword>
<name>A0A7J7ISJ0_BUGNE</name>
<dbReference type="Proteomes" id="UP000593567">
    <property type="component" value="Unassembled WGS sequence"/>
</dbReference>
<dbReference type="EMBL" id="VXIV02003453">
    <property type="protein sequence ID" value="KAF6016902.1"/>
    <property type="molecule type" value="Genomic_DNA"/>
</dbReference>
<evidence type="ECO:0000313" key="1">
    <source>
        <dbReference type="EMBL" id="KAF6016902.1"/>
    </source>
</evidence>
<organism evidence="1 2">
    <name type="scientific">Bugula neritina</name>
    <name type="common">Brown bryozoan</name>
    <name type="synonym">Sertularia neritina</name>
    <dbReference type="NCBI Taxonomy" id="10212"/>
    <lineage>
        <taxon>Eukaryota</taxon>
        <taxon>Metazoa</taxon>
        <taxon>Spiralia</taxon>
        <taxon>Lophotrochozoa</taxon>
        <taxon>Bryozoa</taxon>
        <taxon>Gymnolaemata</taxon>
        <taxon>Cheilostomatida</taxon>
        <taxon>Flustrina</taxon>
        <taxon>Buguloidea</taxon>
        <taxon>Bugulidae</taxon>
        <taxon>Bugula</taxon>
    </lineage>
</organism>
<dbReference type="AlphaFoldDB" id="A0A7J7ISJ0"/>